<dbReference type="InterPro" id="IPR001339">
    <property type="entry name" value="mRNA_cap_enzyme_adenylation"/>
</dbReference>
<keyword evidence="2" id="KW-0378">Hydrolase</keyword>
<dbReference type="InterPro" id="IPR037009">
    <property type="entry name" value="mRNA_triPase_Cet1_sf"/>
</dbReference>
<evidence type="ECO:0000256" key="4">
    <source>
        <dbReference type="ARBA" id="ARBA00047740"/>
    </source>
</evidence>
<dbReference type="PANTHER" id="PTHR10367:SF17">
    <property type="entry name" value="MRNA-CAPPING ENZYME"/>
    <property type="match status" value="1"/>
</dbReference>
<dbReference type="SUPFAM" id="SSF56091">
    <property type="entry name" value="DNA ligase/mRNA capping enzyme, catalytic domain"/>
    <property type="match status" value="1"/>
</dbReference>
<keyword evidence="7" id="KW-1185">Reference proteome</keyword>
<accession>A0AAD7UI14</accession>
<dbReference type="Pfam" id="PF01331">
    <property type="entry name" value="mRNA_cap_enzyme"/>
    <property type="match status" value="1"/>
</dbReference>
<feature type="domain" description="WW" evidence="5">
    <location>
        <begin position="682"/>
        <end position="716"/>
    </location>
</feature>
<dbReference type="InterPro" id="IPR033469">
    <property type="entry name" value="CYTH-like_dom_sf"/>
</dbReference>
<comment type="catalytic activity">
    <reaction evidence="4">
        <text>a 5'-end triphospho-ribonucleoside in mRNA + H2O = a 5'-end diphospho-ribonucleoside in mRNA + phosphate + H(+)</text>
        <dbReference type="Rhea" id="RHEA:67004"/>
        <dbReference type="Rhea" id="RHEA-COMP:17164"/>
        <dbReference type="Rhea" id="RHEA-COMP:17165"/>
        <dbReference type="ChEBI" id="CHEBI:15377"/>
        <dbReference type="ChEBI" id="CHEBI:15378"/>
        <dbReference type="ChEBI" id="CHEBI:43474"/>
        <dbReference type="ChEBI" id="CHEBI:167616"/>
        <dbReference type="ChEBI" id="CHEBI:167618"/>
        <dbReference type="EC" id="3.6.1.74"/>
    </reaction>
    <physiologicalReaction direction="left-to-right" evidence="4">
        <dbReference type="Rhea" id="RHEA:67005"/>
    </physiologicalReaction>
</comment>
<dbReference type="GO" id="GO:0004651">
    <property type="term" value="F:polynucleotide 5'-phosphatase activity"/>
    <property type="evidence" value="ECO:0007669"/>
    <property type="project" value="InterPro"/>
</dbReference>
<organism evidence="6 7">
    <name type="scientific">Chrysophaeum taylorii</name>
    <dbReference type="NCBI Taxonomy" id="2483200"/>
    <lineage>
        <taxon>Eukaryota</taxon>
        <taxon>Sar</taxon>
        <taxon>Stramenopiles</taxon>
        <taxon>Ochrophyta</taxon>
        <taxon>Pelagophyceae</taxon>
        <taxon>Pelagomonadales</taxon>
        <taxon>Pelagomonadaceae</taxon>
        <taxon>Chrysophaeum</taxon>
    </lineage>
</organism>
<evidence type="ECO:0000256" key="3">
    <source>
        <dbReference type="ARBA" id="ARBA00035028"/>
    </source>
</evidence>
<dbReference type="GO" id="GO:0006370">
    <property type="term" value="P:7-methylguanosine mRNA capping"/>
    <property type="evidence" value="ECO:0007669"/>
    <property type="project" value="InterPro"/>
</dbReference>
<dbReference type="AlphaFoldDB" id="A0AAD7UI14"/>
<evidence type="ECO:0000259" key="5">
    <source>
        <dbReference type="PROSITE" id="PS50020"/>
    </source>
</evidence>
<dbReference type="GO" id="GO:0004484">
    <property type="term" value="F:mRNA guanylyltransferase activity"/>
    <property type="evidence" value="ECO:0007669"/>
    <property type="project" value="InterPro"/>
</dbReference>
<dbReference type="Gene3D" id="2.20.70.10">
    <property type="match status" value="1"/>
</dbReference>
<evidence type="ECO:0000256" key="2">
    <source>
        <dbReference type="ARBA" id="ARBA00022801"/>
    </source>
</evidence>
<dbReference type="GO" id="GO:0005524">
    <property type="term" value="F:ATP binding"/>
    <property type="evidence" value="ECO:0007669"/>
    <property type="project" value="InterPro"/>
</dbReference>
<dbReference type="PROSITE" id="PS50020">
    <property type="entry name" value="WW_DOMAIN_2"/>
    <property type="match status" value="1"/>
</dbReference>
<gene>
    <name evidence="6" type="ORF">CTAYLR_006903</name>
</gene>
<evidence type="ECO:0000256" key="1">
    <source>
        <dbReference type="ARBA" id="ARBA00022664"/>
    </source>
</evidence>
<comment type="caution">
    <text evidence="6">The sequence shown here is derived from an EMBL/GenBank/DDBJ whole genome shotgun (WGS) entry which is preliminary data.</text>
</comment>
<proteinExistence type="predicted"/>
<dbReference type="Gene3D" id="3.30.470.30">
    <property type="entry name" value="DNA ligase/mRNA capping enzyme"/>
    <property type="match status" value="1"/>
</dbReference>
<evidence type="ECO:0000313" key="6">
    <source>
        <dbReference type="EMBL" id="KAJ8604971.1"/>
    </source>
</evidence>
<dbReference type="PANTHER" id="PTHR10367">
    <property type="entry name" value="MRNA-CAPPING ENZYME"/>
    <property type="match status" value="1"/>
</dbReference>
<dbReference type="SUPFAM" id="SSF55154">
    <property type="entry name" value="CYTH-like phosphatases"/>
    <property type="match status" value="1"/>
</dbReference>
<reference evidence="6" key="1">
    <citation type="submission" date="2023-01" db="EMBL/GenBank/DDBJ databases">
        <title>Metagenome sequencing of chrysophaentin producing Chrysophaeum taylorii.</title>
        <authorList>
            <person name="Davison J."/>
            <person name="Bewley C."/>
        </authorList>
    </citation>
    <scope>NUCLEOTIDE SEQUENCE</scope>
    <source>
        <strain evidence="6">NIES-1699</strain>
    </source>
</reference>
<dbReference type="PROSITE" id="PS01159">
    <property type="entry name" value="WW_DOMAIN_1"/>
    <property type="match status" value="1"/>
</dbReference>
<dbReference type="CDD" id="cd00201">
    <property type="entry name" value="WW"/>
    <property type="match status" value="1"/>
</dbReference>
<sequence>MCSSFAKEQTEHHMRIKVDAEKKAKEAAARLRGESLVVSIQKFLHRTRALMLEREGVEVEARIGVLCEPHFEVGSSSAPRRLMPSKRGCGAVASTGSFVPGVALAVARSASATASRLGTRVESSESTFGSEAKALEGARLVVPSDASRATRLEIKTTLDWMDLGLPSAQYDVRLMVSVEAGEGSLGQEALKALSPTNKALGPWTWRRHKQRVSTTWGSWRIDETTVTRTTYLGLTTDQATAIARRQQPDSPEAPTSVVREIEVELAPEAAARWQREDRLEDKLAVELGSLLLALNPTESVDTRRDPSSPASPETAEAIVARLKESLGRASRFPGSMPAGFARRHIKDAQAPEAYAVAEKSDGERRLLVVLDERRAALIDRAEDVRLVALSPSALDTLRPGTVIDGEIVHNLEHRISVFLVFDVLHDGRENLTRRAFDDRFFGALKTVLAPALAVPCPGLDDDHVDHSSLFRDALAKAPGALLLVPKRFSRPRDLKRHVLSKIKRDADYDGQVKFGARVFREDSARCHLTDGLVFVPRKGEYVSGSDPTLLKWKWKEGLTVDLEVRGAGKGGDLSPCAVGDDGEPVDCSKHVSLDSFDQARLRADLYFYHAPLVAELGLDPTSGFWEYHGPRPDKTHANHFDVFVSTLLLHAESPDEPELEYRLRHPSPDKDDWHALVAKAMAAATNPWTENFSKSFKRPYWFNKFNGKTTWDKPPELAALGNS</sequence>
<dbReference type="InterPro" id="IPR001202">
    <property type="entry name" value="WW_dom"/>
</dbReference>
<evidence type="ECO:0000313" key="7">
    <source>
        <dbReference type="Proteomes" id="UP001230188"/>
    </source>
</evidence>
<protein>
    <recommendedName>
        <fullName evidence="3">mRNA 5'-phosphatase</fullName>
        <ecNumber evidence="3">3.6.1.74</ecNumber>
    </recommendedName>
</protein>
<dbReference type="EMBL" id="JAQMWT010000319">
    <property type="protein sequence ID" value="KAJ8604971.1"/>
    <property type="molecule type" value="Genomic_DNA"/>
</dbReference>
<dbReference type="SMART" id="SM00456">
    <property type="entry name" value="WW"/>
    <property type="match status" value="1"/>
</dbReference>
<dbReference type="EC" id="3.6.1.74" evidence="3"/>
<dbReference type="GO" id="GO:0140818">
    <property type="term" value="F:mRNA 5'-triphosphate monophosphatase activity"/>
    <property type="evidence" value="ECO:0007669"/>
    <property type="project" value="UniProtKB-EC"/>
</dbReference>
<dbReference type="Gene3D" id="3.20.100.10">
    <property type="entry name" value="mRNA triphosphatase Cet1-like"/>
    <property type="match status" value="1"/>
</dbReference>
<dbReference type="Proteomes" id="UP001230188">
    <property type="component" value="Unassembled WGS sequence"/>
</dbReference>
<dbReference type="InterPro" id="IPR051029">
    <property type="entry name" value="mRNA_Capping_Enz/RNA_Phosphat"/>
</dbReference>
<keyword evidence="1" id="KW-0507">mRNA processing</keyword>
<name>A0AAD7UI14_9STRA</name>